<dbReference type="EMBL" id="JABSTQ010005811">
    <property type="protein sequence ID" value="KAG0438488.1"/>
    <property type="molecule type" value="Genomic_DNA"/>
</dbReference>
<proteinExistence type="predicted"/>
<sequence length="149" mass="17477">MEGLRATPPRTARRYDYVSTYLNTCTQVFVRHDAVRTPLQHPYDGPYKLQFLRLVLHRLLYPLRTRCAPRLEKAGKNRTLWTASLQRQHRLPRNTLPRAVEDTGTHRGYRTPARVARMRARRPDLGDGRLNNSSRPHGKRGEKRRGQTR</sequence>
<evidence type="ECO:0000313" key="1">
    <source>
        <dbReference type="EMBL" id="KAG0438488.1"/>
    </source>
</evidence>
<keyword evidence="2" id="KW-1185">Reference proteome</keyword>
<reference evidence="1 2" key="1">
    <citation type="journal article" date="2020" name="Cell">
        <title>Large-Scale Comparative Analyses of Tick Genomes Elucidate Their Genetic Diversity and Vector Capacities.</title>
        <authorList>
            <consortium name="Tick Genome and Microbiome Consortium (TIGMIC)"/>
            <person name="Jia N."/>
            <person name="Wang J."/>
            <person name="Shi W."/>
            <person name="Du L."/>
            <person name="Sun Y."/>
            <person name="Zhan W."/>
            <person name="Jiang J.F."/>
            <person name="Wang Q."/>
            <person name="Zhang B."/>
            <person name="Ji P."/>
            <person name="Bell-Sakyi L."/>
            <person name="Cui X.M."/>
            <person name="Yuan T.T."/>
            <person name="Jiang B.G."/>
            <person name="Yang W.F."/>
            <person name="Lam T.T."/>
            <person name="Chang Q.C."/>
            <person name="Ding S.J."/>
            <person name="Wang X.J."/>
            <person name="Zhu J.G."/>
            <person name="Ruan X.D."/>
            <person name="Zhao L."/>
            <person name="Wei J.T."/>
            <person name="Ye R.Z."/>
            <person name="Que T.C."/>
            <person name="Du C.H."/>
            <person name="Zhou Y.H."/>
            <person name="Cheng J.X."/>
            <person name="Dai P.F."/>
            <person name="Guo W.B."/>
            <person name="Han X.H."/>
            <person name="Huang E.J."/>
            <person name="Li L.F."/>
            <person name="Wei W."/>
            <person name="Gao Y.C."/>
            <person name="Liu J.Z."/>
            <person name="Shao H.Z."/>
            <person name="Wang X."/>
            <person name="Wang C.C."/>
            <person name="Yang T.C."/>
            <person name="Huo Q.B."/>
            <person name="Li W."/>
            <person name="Chen H.Y."/>
            <person name="Chen S.E."/>
            <person name="Zhou L.G."/>
            <person name="Ni X.B."/>
            <person name="Tian J.H."/>
            <person name="Sheng Y."/>
            <person name="Liu T."/>
            <person name="Pan Y.S."/>
            <person name="Xia L.Y."/>
            <person name="Li J."/>
            <person name="Zhao F."/>
            <person name="Cao W.C."/>
        </authorList>
    </citation>
    <scope>NUCLEOTIDE SEQUENCE [LARGE SCALE GENOMIC DNA]</scope>
    <source>
        <strain evidence="1">Iper-2018</strain>
    </source>
</reference>
<protein>
    <submittedName>
        <fullName evidence="1">Uncharacterized protein</fullName>
    </submittedName>
</protein>
<gene>
    <name evidence="1" type="ORF">HPB47_016992</name>
</gene>
<evidence type="ECO:0000313" key="2">
    <source>
        <dbReference type="Proteomes" id="UP000805193"/>
    </source>
</evidence>
<organism evidence="1 2">
    <name type="scientific">Ixodes persulcatus</name>
    <name type="common">Taiga tick</name>
    <dbReference type="NCBI Taxonomy" id="34615"/>
    <lineage>
        <taxon>Eukaryota</taxon>
        <taxon>Metazoa</taxon>
        <taxon>Ecdysozoa</taxon>
        <taxon>Arthropoda</taxon>
        <taxon>Chelicerata</taxon>
        <taxon>Arachnida</taxon>
        <taxon>Acari</taxon>
        <taxon>Parasitiformes</taxon>
        <taxon>Ixodida</taxon>
        <taxon>Ixodoidea</taxon>
        <taxon>Ixodidae</taxon>
        <taxon>Ixodinae</taxon>
        <taxon>Ixodes</taxon>
    </lineage>
</organism>
<comment type="caution">
    <text evidence="1">The sequence shown here is derived from an EMBL/GenBank/DDBJ whole genome shotgun (WGS) entry which is preliminary data.</text>
</comment>
<dbReference type="Proteomes" id="UP000805193">
    <property type="component" value="Unassembled WGS sequence"/>
</dbReference>
<name>A0AC60QS24_IXOPE</name>
<accession>A0AC60QS24</accession>